<dbReference type="PANTHER" id="PTHR34554">
    <property type="entry name" value="RGS1-HXK1-INTERACTING PROTEIN 1"/>
    <property type="match status" value="1"/>
</dbReference>
<dbReference type="InterPro" id="IPR053284">
    <property type="entry name" value="RGS1-HXK1_interactor"/>
</dbReference>
<keyword evidence="3" id="KW-1185">Reference proteome</keyword>
<evidence type="ECO:0000256" key="1">
    <source>
        <dbReference type="SAM" id="Coils"/>
    </source>
</evidence>
<reference evidence="2" key="2">
    <citation type="submission" date="2020-08" db="EMBL/GenBank/DDBJ databases">
        <title>Plant Genome Project.</title>
        <authorList>
            <person name="Zhang R.-G."/>
        </authorList>
    </citation>
    <scope>NUCLEOTIDE SEQUENCE</scope>
    <source>
        <strain evidence="2">Huo1</strain>
        <tissue evidence="2">Leaf</tissue>
    </source>
</reference>
<organism evidence="2">
    <name type="scientific">Salvia splendens</name>
    <name type="common">Scarlet sage</name>
    <dbReference type="NCBI Taxonomy" id="180675"/>
    <lineage>
        <taxon>Eukaryota</taxon>
        <taxon>Viridiplantae</taxon>
        <taxon>Streptophyta</taxon>
        <taxon>Embryophyta</taxon>
        <taxon>Tracheophyta</taxon>
        <taxon>Spermatophyta</taxon>
        <taxon>Magnoliopsida</taxon>
        <taxon>eudicotyledons</taxon>
        <taxon>Gunneridae</taxon>
        <taxon>Pentapetalae</taxon>
        <taxon>asterids</taxon>
        <taxon>lamiids</taxon>
        <taxon>Lamiales</taxon>
        <taxon>Lamiaceae</taxon>
        <taxon>Nepetoideae</taxon>
        <taxon>Mentheae</taxon>
        <taxon>Salviinae</taxon>
        <taxon>Salvia</taxon>
        <taxon>Salvia subgen. Calosphace</taxon>
        <taxon>core Calosphace</taxon>
    </lineage>
</organism>
<feature type="coiled-coil region" evidence="1">
    <location>
        <begin position="134"/>
        <end position="161"/>
    </location>
</feature>
<gene>
    <name evidence="2" type="ORF">SASPL_137327</name>
</gene>
<dbReference type="PANTHER" id="PTHR34554:SF1">
    <property type="entry name" value="ALANINE-TRNA LIGASE"/>
    <property type="match status" value="1"/>
</dbReference>
<comment type="caution">
    <text evidence="2">The sequence shown here is derived from an EMBL/GenBank/DDBJ whole genome shotgun (WGS) entry which is preliminary data.</text>
</comment>
<name>A0A8X8WU57_SALSN</name>
<sequence length="294" mass="33069">MSAIAGESSGEIPTGNRAEKNITENIPWADYALEQAQIAQKTIESTVENAIEVTRSRVDRILTTSDSLQELKSEYNTYEDIAFAKIKEGFLLAYSHPLITTGVVVGVGSLGLKKTRQFLTYKTMRIFLSEETLLSRVDARVKELRQSIELLKGESEKLEILWRDPSLLILTLLNHVKSEAFLLFRKLLSPPLPLSSFSFFQGRGWGKRAMQAEEHLVRGRTKLRQAGKQIQGAIASSYKIERQARGLKDALSEFPSREASRFRTEVTNLAKEAKKERNTLSKEVTKISNHGISV</sequence>
<keyword evidence="1" id="KW-0175">Coiled coil</keyword>
<evidence type="ECO:0000313" key="2">
    <source>
        <dbReference type="EMBL" id="KAG6400490.1"/>
    </source>
</evidence>
<protein>
    <submittedName>
        <fullName evidence="2">Uncharacterized protein</fullName>
    </submittedName>
</protein>
<feature type="coiled-coil region" evidence="1">
    <location>
        <begin position="263"/>
        <end position="290"/>
    </location>
</feature>
<dbReference type="AlphaFoldDB" id="A0A8X8WU57"/>
<reference evidence="2" key="1">
    <citation type="submission" date="2018-01" db="EMBL/GenBank/DDBJ databases">
        <authorList>
            <person name="Mao J.F."/>
        </authorList>
    </citation>
    <scope>NUCLEOTIDE SEQUENCE</scope>
    <source>
        <strain evidence="2">Huo1</strain>
        <tissue evidence="2">Leaf</tissue>
    </source>
</reference>
<proteinExistence type="predicted"/>
<evidence type="ECO:0000313" key="3">
    <source>
        <dbReference type="Proteomes" id="UP000298416"/>
    </source>
</evidence>
<dbReference type="EMBL" id="PNBA02000014">
    <property type="protein sequence ID" value="KAG6400490.1"/>
    <property type="molecule type" value="Genomic_DNA"/>
</dbReference>
<dbReference type="Proteomes" id="UP000298416">
    <property type="component" value="Unassembled WGS sequence"/>
</dbReference>
<accession>A0A8X8WU57</accession>